<name>A0AC61PI35_9FIRM</name>
<gene>
    <name evidence="1" type="ORF">SAMN06297397_0427</name>
</gene>
<sequence length="119" mass="13490">MEREDLSKKVDLAFLSAFYGGLLTEKQRRVLSLHCEEDLSLGEIADDVGISRQAVHETLTRAASRLEELESVLGVAERFRKIDYGLESALDAMKRKDYARAEYLIKEILSIETAEPSDR</sequence>
<accession>A0AC61PI35</accession>
<evidence type="ECO:0000313" key="1">
    <source>
        <dbReference type="EMBL" id="SMC38006.1"/>
    </source>
</evidence>
<reference evidence="1" key="1">
    <citation type="submission" date="2017-04" db="EMBL/GenBank/DDBJ databases">
        <authorList>
            <person name="Varghese N."/>
            <person name="Submissions S."/>
        </authorList>
    </citation>
    <scope>NUCLEOTIDE SEQUENCE</scope>
    <source>
        <strain evidence="1">WTE2008</strain>
    </source>
</reference>
<evidence type="ECO:0000313" key="2">
    <source>
        <dbReference type="Proteomes" id="UP000192328"/>
    </source>
</evidence>
<proteinExistence type="predicted"/>
<keyword evidence="2" id="KW-1185">Reference proteome</keyword>
<dbReference type="Proteomes" id="UP000192328">
    <property type="component" value="Unassembled WGS sequence"/>
</dbReference>
<dbReference type="EMBL" id="FWXZ01000001">
    <property type="protein sequence ID" value="SMC38006.1"/>
    <property type="molecule type" value="Genomic_DNA"/>
</dbReference>
<comment type="caution">
    <text evidence="1">The sequence shown here is derived from an EMBL/GenBank/DDBJ whole genome shotgun (WGS) entry which is preliminary data.</text>
</comment>
<organism evidence="1 2">
    <name type="scientific">Aristaeella lactis</name>
    <dbReference type="NCBI Taxonomy" id="3046383"/>
    <lineage>
        <taxon>Bacteria</taxon>
        <taxon>Bacillati</taxon>
        <taxon>Bacillota</taxon>
        <taxon>Clostridia</taxon>
        <taxon>Eubacteriales</taxon>
        <taxon>Aristaeellaceae</taxon>
        <taxon>Aristaeella</taxon>
    </lineage>
</organism>
<protein>
    <submittedName>
        <fullName evidence="1">Uncharacterized protein</fullName>
    </submittedName>
</protein>